<name>A0ABV9ZVR3_9ACTN</name>
<evidence type="ECO:0000313" key="2">
    <source>
        <dbReference type="Proteomes" id="UP001596222"/>
    </source>
</evidence>
<dbReference type="RefSeq" id="WP_382037942.1">
    <property type="nucleotide sequence ID" value="NZ_JBHSKJ010000003.1"/>
</dbReference>
<sequence>MSDRPHGYPRYKLDGCRCYPCGWAVAQYNDAREHAIRRGQWLPYVSAEPVRQHIRNLQECGLGLRIIAAAAGVDRKRLQAVLNGRPERGTPPQRQVRPALATAVLAVEPTLDLLGAATVITAVGTARRLQALVAAGWPQHHLAVRLGMKDTNFSDTLYRSRVTVRTARAVLCLYDELWRADPREHGVGNQAYSRARNHAAARQWAPVGAWDDDTIDDPAAFPDWTGRCGTSQGYDAHHRLGIPYCQPCRGANAAYARARAAARRADAPDLEGAQP</sequence>
<evidence type="ECO:0000313" key="1">
    <source>
        <dbReference type="EMBL" id="MFC5144242.1"/>
    </source>
</evidence>
<keyword evidence="2" id="KW-1185">Reference proteome</keyword>
<dbReference type="EMBL" id="JBHSKJ010000003">
    <property type="protein sequence ID" value="MFC5144242.1"/>
    <property type="molecule type" value="Genomic_DNA"/>
</dbReference>
<organism evidence="1 2">
    <name type="scientific">Streptomyces aureoversilis</name>
    <dbReference type="NCBI Taxonomy" id="67277"/>
    <lineage>
        <taxon>Bacteria</taxon>
        <taxon>Bacillati</taxon>
        <taxon>Actinomycetota</taxon>
        <taxon>Actinomycetes</taxon>
        <taxon>Kitasatosporales</taxon>
        <taxon>Streptomycetaceae</taxon>
        <taxon>Streptomyces</taxon>
    </lineage>
</organism>
<proteinExistence type="predicted"/>
<comment type="caution">
    <text evidence="1">The sequence shown here is derived from an EMBL/GenBank/DDBJ whole genome shotgun (WGS) entry which is preliminary data.</text>
</comment>
<reference evidence="2" key="1">
    <citation type="journal article" date="2019" name="Int. J. Syst. Evol. Microbiol.">
        <title>The Global Catalogue of Microorganisms (GCM) 10K type strain sequencing project: providing services to taxonomists for standard genome sequencing and annotation.</title>
        <authorList>
            <consortium name="The Broad Institute Genomics Platform"/>
            <consortium name="The Broad Institute Genome Sequencing Center for Infectious Disease"/>
            <person name="Wu L."/>
            <person name="Ma J."/>
        </authorList>
    </citation>
    <scope>NUCLEOTIDE SEQUENCE [LARGE SCALE GENOMIC DNA]</scope>
    <source>
        <strain evidence="2">CGMCC 4.1641</strain>
    </source>
</reference>
<gene>
    <name evidence="1" type="ORF">ACFPP6_06020</name>
</gene>
<evidence type="ECO:0008006" key="3">
    <source>
        <dbReference type="Google" id="ProtNLM"/>
    </source>
</evidence>
<dbReference type="Proteomes" id="UP001596222">
    <property type="component" value="Unassembled WGS sequence"/>
</dbReference>
<accession>A0ABV9ZVR3</accession>
<protein>
    <recommendedName>
        <fullName evidence="3">Helix-turn-helix DNA binding domain protein</fullName>
    </recommendedName>
</protein>